<keyword evidence="1" id="KW-0812">Transmembrane</keyword>
<organism evidence="3 5">
    <name type="scientific">Labeo rohita</name>
    <name type="common">Indian major carp</name>
    <name type="synonym">Cyprinus rohita</name>
    <dbReference type="NCBI Taxonomy" id="84645"/>
    <lineage>
        <taxon>Eukaryota</taxon>
        <taxon>Metazoa</taxon>
        <taxon>Chordata</taxon>
        <taxon>Craniata</taxon>
        <taxon>Vertebrata</taxon>
        <taxon>Euteleostomi</taxon>
        <taxon>Actinopterygii</taxon>
        <taxon>Neopterygii</taxon>
        <taxon>Teleostei</taxon>
        <taxon>Ostariophysi</taxon>
        <taxon>Cypriniformes</taxon>
        <taxon>Cyprinidae</taxon>
        <taxon>Labeoninae</taxon>
        <taxon>Labeonini</taxon>
        <taxon>Labeo</taxon>
    </lineage>
</organism>
<keyword evidence="1" id="KW-0472">Membrane</keyword>
<dbReference type="Proteomes" id="UP000290572">
    <property type="component" value="Unassembled WGS sequence"/>
</dbReference>
<sequence length="79" mass="8757">MKIQRRLLRQRALLRQCGSIEKAPAGAVTTVAVGRNRERGWHCCGSGEMQKRLRREWGAAGTVGVMVFKGVAMVGLEFE</sequence>
<reference evidence="3 5" key="1">
    <citation type="submission" date="2018-03" db="EMBL/GenBank/DDBJ databases">
        <title>Draft genome sequence of Rohu Carp (Labeo rohita).</title>
        <authorList>
            <person name="Das P."/>
            <person name="Kushwaha B."/>
            <person name="Joshi C.G."/>
            <person name="Kumar D."/>
            <person name="Nagpure N.S."/>
            <person name="Sahoo L."/>
            <person name="Das S.P."/>
            <person name="Bit A."/>
            <person name="Patnaik S."/>
            <person name="Meher P.K."/>
            <person name="Jayasankar P."/>
            <person name="Koringa P.G."/>
            <person name="Patel N.V."/>
            <person name="Hinsu A.T."/>
            <person name="Kumar R."/>
            <person name="Pandey M."/>
            <person name="Agarwal S."/>
            <person name="Srivastava S."/>
            <person name="Singh M."/>
            <person name="Iquebal M.A."/>
            <person name="Jaiswal S."/>
            <person name="Angadi U.B."/>
            <person name="Kumar N."/>
            <person name="Raza M."/>
            <person name="Shah T.M."/>
            <person name="Rai A."/>
            <person name="Jena J.K."/>
        </authorList>
    </citation>
    <scope>NUCLEOTIDE SEQUENCE [LARGE SCALE GENOMIC DNA]</scope>
    <source>
        <strain evidence="3">DASCIFA01</strain>
        <tissue evidence="3">Testis</tissue>
    </source>
</reference>
<evidence type="ECO:0000313" key="5">
    <source>
        <dbReference type="Proteomes" id="UP000290572"/>
    </source>
</evidence>
<evidence type="ECO:0000256" key="1">
    <source>
        <dbReference type="SAM" id="Phobius"/>
    </source>
</evidence>
<dbReference type="EMBL" id="QBIY01012762">
    <property type="protein sequence ID" value="RXN17086.1"/>
    <property type="molecule type" value="Genomic_DNA"/>
</dbReference>
<proteinExistence type="predicted"/>
<evidence type="ECO:0000313" key="2">
    <source>
        <dbReference type="EMBL" id="RXN16340.1"/>
    </source>
</evidence>
<evidence type="ECO:0000313" key="4">
    <source>
        <dbReference type="EMBL" id="RXN38837.1"/>
    </source>
</evidence>
<dbReference type="EMBL" id="QBIY01012796">
    <property type="protein sequence ID" value="RXN16340.1"/>
    <property type="molecule type" value="Genomic_DNA"/>
</dbReference>
<accession>A0A498MDC2</accession>
<keyword evidence="5" id="KW-1185">Reference proteome</keyword>
<keyword evidence="1" id="KW-1133">Transmembrane helix</keyword>
<dbReference type="AlphaFoldDB" id="A0A498MDC2"/>
<protein>
    <submittedName>
        <fullName evidence="3">Uncharacterized protein</fullName>
    </submittedName>
</protein>
<dbReference type="EMBL" id="QBIY01004448">
    <property type="protein sequence ID" value="RXN38837.1"/>
    <property type="molecule type" value="Genomic_DNA"/>
</dbReference>
<gene>
    <name evidence="4" type="ORF">ROHU_000746</name>
    <name evidence="3" type="ORF">ROHU_008145</name>
    <name evidence="2" type="ORF">ROHU_008421</name>
</gene>
<evidence type="ECO:0000313" key="3">
    <source>
        <dbReference type="EMBL" id="RXN17086.1"/>
    </source>
</evidence>
<feature type="transmembrane region" description="Helical" evidence="1">
    <location>
        <begin position="57"/>
        <end position="76"/>
    </location>
</feature>
<comment type="caution">
    <text evidence="3">The sequence shown here is derived from an EMBL/GenBank/DDBJ whole genome shotgun (WGS) entry which is preliminary data.</text>
</comment>
<name>A0A498MDC2_LABRO</name>